<dbReference type="EMBL" id="QSTW01000030">
    <property type="protein sequence ID" value="RGM85628.1"/>
    <property type="molecule type" value="Genomic_DNA"/>
</dbReference>
<organism evidence="2 3">
    <name type="scientific">Phocaeicola plebeius</name>
    <dbReference type="NCBI Taxonomy" id="310297"/>
    <lineage>
        <taxon>Bacteria</taxon>
        <taxon>Pseudomonadati</taxon>
        <taxon>Bacteroidota</taxon>
        <taxon>Bacteroidia</taxon>
        <taxon>Bacteroidales</taxon>
        <taxon>Bacteroidaceae</taxon>
        <taxon>Phocaeicola</taxon>
    </lineage>
</organism>
<name>A0A3E4Z460_9BACT</name>
<feature type="transmembrane region" description="Helical" evidence="1">
    <location>
        <begin position="44"/>
        <end position="63"/>
    </location>
</feature>
<feature type="transmembrane region" description="Helical" evidence="1">
    <location>
        <begin position="153"/>
        <end position="176"/>
    </location>
</feature>
<keyword evidence="1" id="KW-1133">Transmembrane helix</keyword>
<gene>
    <name evidence="2" type="ORF">DXB87_16020</name>
</gene>
<dbReference type="RefSeq" id="WP_117702889.1">
    <property type="nucleotide sequence ID" value="NZ_CAJLCU010000034.1"/>
</dbReference>
<protein>
    <submittedName>
        <fullName evidence="2">Uncharacterized protein</fullName>
    </submittedName>
</protein>
<comment type="caution">
    <text evidence="2">The sequence shown here is derived from an EMBL/GenBank/DDBJ whole genome shotgun (WGS) entry which is preliminary data.</text>
</comment>
<keyword evidence="1" id="KW-0472">Membrane</keyword>
<dbReference type="AlphaFoldDB" id="A0A3E4Z460"/>
<accession>A0A3E4Z460</accession>
<sequence length="201" mass="23420">MKTSDKQINKESVQRKALISYGRGPEGEEVMIDITEPKRINVKAIIAFIIILPVMMWLFSVIYGIDSLNVTSENYFSKGRYVIFSSVLCGILLNWLIQAIVYIIINPRSYSKFAVIHNKRNHTIRFFYNGDMRIVHFRIANILAHWICGYIPLLLGFIIGDISICYFGLLSIMFFFDETSLVWRLRHYSGQALCRYKSDRE</sequence>
<reference evidence="2 3" key="1">
    <citation type="submission" date="2018-08" db="EMBL/GenBank/DDBJ databases">
        <title>A genome reference for cultivated species of the human gut microbiota.</title>
        <authorList>
            <person name="Zou Y."/>
            <person name="Xue W."/>
            <person name="Luo G."/>
        </authorList>
    </citation>
    <scope>NUCLEOTIDE SEQUENCE [LARGE SCALE GENOMIC DNA]</scope>
    <source>
        <strain evidence="2 3">OM06-2</strain>
    </source>
</reference>
<evidence type="ECO:0000313" key="2">
    <source>
        <dbReference type="EMBL" id="RGM85628.1"/>
    </source>
</evidence>
<evidence type="ECO:0000256" key="1">
    <source>
        <dbReference type="SAM" id="Phobius"/>
    </source>
</evidence>
<evidence type="ECO:0000313" key="3">
    <source>
        <dbReference type="Proteomes" id="UP000260814"/>
    </source>
</evidence>
<proteinExistence type="predicted"/>
<feature type="transmembrane region" description="Helical" evidence="1">
    <location>
        <begin position="83"/>
        <end position="105"/>
    </location>
</feature>
<dbReference type="Proteomes" id="UP000260814">
    <property type="component" value="Unassembled WGS sequence"/>
</dbReference>
<keyword evidence="1" id="KW-0812">Transmembrane</keyword>